<dbReference type="InterPro" id="IPR014001">
    <property type="entry name" value="Helicase_ATP-bd"/>
</dbReference>
<dbReference type="Pfam" id="PF00176">
    <property type="entry name" value="SNF2-rel_dom"/>
    <property type="match status" value="1"/>
</dbReference>
<keyword evidence="2" id="KW-0677">Repeat</keyword>
<evidence type="ECO:0000256" key="5">
    <source>
        <dbReference type="ARBA" id="ARBA00022806"/>
    </source>
</evidence>
<dbReference type="SUPFAM" id="SSF48371">
    <property type="entry name" value="ARM repeat"/>
    <property type="match status" value="1"/>
</dbReference>
<dbReference type="EMBL" id="OB662939">
    <property type="protein sequence ID" value="CAD7230773.1"/>
    <property type="molecule type" value="Genomic_DNA"/>
</dbReference>
<proteinExistence type="predicted"/>
<dbReference type="SMART" id="SM00487">
    <property type="entry name" value="DEXDc"/>
    <property type="match status" value="1"/>
</dbReference>
<dbReference type="SMART" id="SM00490">
    <property type="entry name" value="HELICc"/>
    <property type="match status" value="1"/>
</dbReference>
<keyword evidence="6" id="KW-0067">ATP-binding</keyword>
<reference evidence="10" key="1">
    <citation type="submission" date="2020-11" db="EMBL/GenBank/DDBJ databases">
        <authorList>
            <person name="Tran Van P."/>
        </authorList>
    </citation>
    <scope>NUCLEOTIDE SEQUENCE</scope>
</reference>
<name>A0A7R8WFK7_9CRUS</name>
<dbReference type="InterPro" id="IPR016024">
    <property type="entry name" value="ARM-type_fold"/>
</dbReference>
<dbReference type="InterPro" id="IPR000330">
    <property type="entry name" value="SNF2_N"/>
</dbReference>
<dbReference type="PROSITE" id="PS51194">
    <property type="entry name" value="HELICASE_CTER"/>
    <property type="match status" value="1"/>
</dbReference>
<evidence type="ECO:0000256" key="4">
    <source>
        <dbReference type="ARBA" id="ARBA00022801"/>
    </source>
</evidence>
<dbReference type="FunFam" id="3.40.50.300:FF:001793">
    <property type="entry name" value="TATA-binding protein-associated factor"/>
    <property type="match status" value="1"/>
</dbReference>
<comment type="subcellular location">
    <subcellularLocation>
        <location evidence="1">Nucleus</location>
    </subcellularLocation>
</comment>
<dbReference type="InterPro" id="IPR011989">
    <property type="entry name" value="ARM-like"/>
</dbReference>
<feature type="region of interest" description="Disordered" evidence="9">
    <location>
        <begin position="1103"/>
        <end position="1126"/>
    </location>
</feature>
<dbReference type="GO" id="GO:0004386">
    <property type="term" value="F:helicase activity"/>
    <property type="evidence" value="ECO:0007669"/>
    <property type="project" value="UniProtKB-KW"/>
</dbReference>
<dbReference type="InterPro" id="IPR027417">
    <property type="entry name" value="P-loop_NTPase"/>
</dbReference>
<dbReference type="GO" id="GO:0005524">
    <property type="term" value="F:ATP binding"/>
    <property type="evidence" value="ECO:0007669"/>
    <property type="project" value="UniProtKB-KW"/>
</dbReference>
<dbReference type="PROSITE" id="PS51192">
    <property type="entry name" value="HELICASE_ATP_BIND_1"/>
    <property type="match status" value="1"/>
</dbReference>
<keyword evidence="7" id="KW-0238">DNA-binding</keyword>
<dbReference type="InterPro" id="IPR038718">
    <property type="entry name" value="SNF2-like_sf"/>
</dbReference>
<gene>
    <name evidence="10" type="ORF">CTOB1V02_LOCUS8629</name>
</gene>
<dbReference type="Pfam" id="PF12054">
    <property type="entry name" value="DUF3535"/>
    <property type="match status" value="1"/>
</dbReference>
<organism evidence="10">
    <name type="scientific">Cyprideis torosa</name>
    <dbReference type="NCBI Taxonomy" id="163714"/>
    <lineage>
        <taxon>Eukaryota</taxon>
        <taxon>Metazoa</taxon>
        <taxon>Ecdysozoa</taxon>
        <taxon>Arthropoda</taxon>
        <taxon>Crustacea</taxon>
        <taxon>Oligostraca</taxon>
        <taxon>Ostracoda</taxon>
        <taxon>Podocopa</taxon>
        <taxon>Podocopida</taxon>
        <taxon>Cytherocopina</taxon>
        <taxon>Cytheroidea</taxon>
        <taxon>Cytherideidae</taxon>
        <taxon>Cyprideis</taxon>
    </lineage>
</organism>
<dbReference type="Gene3D" id="3.40.50.300">
    <property type="entry name" value="P-loop containing nucleotide triphosphate hydrolases"/>
    <property type="match status" value="1"/>
</dbReference>
<dbReference type="OrthoDB" id="10252227at2759"/>
<dbReference type="Gene3D" id="1.25.10.10">
    <property type="entry name" value="Leucine-rich Repeat Variant"/>
    <property type="match status" value="1"/>
</dbReference>
<dbReference type="InterPro" id="IPR022707">
    <property type="entry name" value="Mot1_central_dom"/>
</dbReference>
<evidence type="ECO:0000256" key="1">
    <source>
        <dbReference type="ARBA" id="ARBA00004123"/>
    </source>
</evidence>
<dbReference type="GO" id="GO:0017025">
    <property type="term" value="F:TBP-class protein binding"/>
    <property type="evidence" value="ECO:0007669"/>
    <property type="project" value="InterPro"/>
</dbReference>
<keyword evidence="4" id="KW-0378">Hydrolase</keyword>
<keyword evidence="5" id="KW-0347">Helicase</keyword>
<dbReference type="InterPro" id="IPR044972">
    <property type="entry name" value="Mot1"/>
</dbReference>
<sequence>MERGRRIIHLRVVPPGATPRVLHLMSSTLSHHQASSPALQMDLPLLLPRLLPFLPHPSASVRSSVLHALLSLCRTLSHNTETSNQPSWTVEFVTTLLSHVFLRSLVETSPSLRSSVRDLWREFLRRIPRLVLVNSACAGVSGWITLAMSPVQVPLNLSWFGEAISSLSSVYKEPGNLWIGGENPESRPSEALSCRLLATELLGCLSVSIVTPVSSVIYPRPPLDTYCELLVPVLKARSGIGRTVISLLLASWCREHAQSSKEDDDTIVVLPATLKNQLSASLQEILYYDEIGPAFTKIQKDIQSLLSSLVAAGCLAPELSSGSNVLTLLQCQELMRDRVPKMLSLANSLPVPQRMKIEEQTSVIEMAVDNALEGQTSLEVMCQAALAEACVCTRTLPPPQAKIGGLIRPLMAAIRKQRTNALQERAAKALAQLMKLCVERSPCPNTKVTENLILLLVSDKDHFPQPDASDESGILTLDIQRRRADAVVALRRGDSLQVQGIQPSCDSDGGDATAAPTDGTGRRRKARRPSKTASSSVQMNGIRRCCSQSSPVPSTSPAVPSSTSAPVTPVDGLPKIGCSLPRGPMEELDTRLQREGAVLALQAVTAEFGEHLSSKLPALWSHVKSVDSQLSNPEELLKSLATIETILPKLASDLTRDAVDLVLPFLMEHCVSHSLKSVRHQSARCIALLADRALLQTMSRCLEPLTALIEDMSSLSARLGAIEVILCFVQGLQDRLLDFVPLLVVPVLGRMSDPSIIVRHCASQCFAGLMQLMPLADSGVRRRPEIVAVKVEDAGMASLPESLSKKLMEQRNFLTDLLNPSALENIELDFPVDASFRRYQRAGINWLGFLNRYRLNGILCDDMGLGKTLQTISIIAYTHRKDEQSLPTLVICPSTLTGHWVHEINKFVSPSILKPLLYRGPPGERSRLRSLVNRRGHNVVIVSYEIARNDIDFFSSMEWLYCVLDEGHIIKNGKTKLSKAIKTLVAKHRLILSGTPIQNSVLELWSLFDFLMPGFLGTEKQFNLYYSRPIFQSNDAKATVHDQQTGAAALEKLHRQVLPFILRRLKEDVLDDLPEKITQDYTCELSPLQTMLYEAFVKSQTEAAQKRNGEQEEMPETPPKASGESKPSMHVFRILKYLQALCNHPKLVLNPDNPQCKKIEESLGEALSIDDISNSGKLQALKQLLSDCGIGCSEDELGGGSSMVVAPHRALVFFQHKSTLNIVEQDLLQKHLPRVSYLRLDGSVPTSSRFSIVQRFNQDPSIDLLLLTTQVGGLGLNLTGADTVIFFEHDWNPMKDLQAMDRAHRIGQKRVVNVYRLITQGTIEEKIMGLQKFKIATAKSVINAENSSLSQMGTEQLFDLFTLESDAGSKERISETKLSSKSSGLKSVLESMPELWSTDQYEDEYDIQAFFSAVHSTSLSDKESVGE</sequence>
<evidence type="ECO:0000256" key="2">
    <source>
        <dbReference type="ARBA" id="ARBA00022737"/>
    </source>
</evidence>
<dbReference type="GO" id="GO:0005634">
    <property type="term" value="C:nucleus"/>
    <property type="evidence" value="ECO:0007669"/>
    <property type="project" value="UniProtKB-SubCell"/>
</dbReference>
<evidence type="ECO:0000256" key="9">
    <source>
        <dbReference type="SAM" id="MobiDB-lite"/>
    </source>
</evidence>
<evidence type="ECO:0000256" key="6">
    <source>
        <dbReference type="ARBA" id="ARBA00022840"/>
    </source>
</evidence>
<dbReference type="CDD" id="cd18793">
    <property type="entry name" value="SF2_C_SNF"/>
    <property type="match status" value="1"/>
</dbReference>
<dbReference type="FunFam" id="3.40.50.10810:FF:000042">
    <property type="entry name" value="SNF2 family helicase-like protein"/>
    <property type="match status" value="1"/>
</dbReference>
<evidence type="ECO:0000256" key="8">
    <source>
        <dbReference type="ARBA" id="ARBA00023242"/>
    </source>
</evidence>
<dbReference type="SUPFAM" id="SSF52540">
    <property type="entry name" value="P-loop containing nucleoside triphosphate hydrolases"/>
    <property type="match status" value="2"/>
</dbReference>
<dbReference type="PANTHER" id="PTHR36498">
    <property type="entry name" value="TATA-BINDING PROTEIN-ASSOCIATED FACTOR 172"/>
    <property type="match status" value="1"/>
</dbReference>
<feature type="compositionally biased region" description="Low complexity" evidence="9">
    <location>
        <begin position="549"/>
        <end position="570"/>
    </location>
</feature>
<dbReference type="InterPro" id="IPR044078">
    <property type="entry name" value="Mot1_ATP-bd"/>
</dbReference>
<protein>
    <submittedName>
        <fullName evidence="10">Uncharacterized protein</fullName>
    </submittedName>
</protein>
<accession>A0A7R8WFK7</accession>
<dbReference type="Gene3D" id="3.40.50.10810">
    <property type="entry name" value="Tandem AAA-ATPase domain"/>
    <property type="match status" value="1"/>
</dbReference>
<keyword evidence="8" id="KW-0539">Nucleus</keyword>
<dbReference type="GO" id="GO:0016887">
    <property type="term" value="F:ATP hydrolysis activity"/>
    <property type="evidence" value="ECO:0007669"/>
    <property type="project" value="InterPro"/>
</dbReference>
<keyword evidence="3" id="KW-0547">Nucleotide-binding</keyword>
<dbReference type="PANTHER" id="PTHR36498:SF1">
    <property type="entry name" value="TATA-BINDING PROTEIN-ASSOCIATED FACTOR 172"/>
    <property type="match status" value="1"/>
</dbReference>
<dbReference type="CDD" id="cd17999">
    <property type="entry name" value="DEXHc_Mot1"/>
    <property type="match status" value="1"/>
</dbReference>
<dbReference type="InterPro" id="IPR049730">
    <property type="entry name" value="SNF2/RAD54-like_C"/>
</dbReference>
<dbReference type="Pfam" id="PF00271">
    <property type="entry name" value="Helicase_C"/>
    <property type="match status" value="1"/>
</dbReference>
<dbReference type="GO" id="GO:0003677">
    <property type="term" value="F:DNA binding"/>
    <property type="evidence" value="ECO:0007669"/>
    <property type="project" value="UniProtKB-KW"/>
</dbReference>
<dbReference type="InterPro" id="IPR001650">
    <property type="entry name" value="Helicase_C-like"/>
</dbReference>
<evidence type="ECO:0000256" key="3">
    <source>
        <dbReference type="ARBA" id="ARBA00022741"/>
    </source>
</evidence>
<evidence type="ECO:0000313" key="10">
    <source>
        <dbReference type="EMBL" id="CAD7230773.1"/>
    </source>
</evidence>
<evidence type="ECO:0000256" key="7">
    <source>
        <dbReference type="ARBA" id="ARBA00023125"/>
    </source>
</evidence>
<feature type="region of interest" description="Disordered" evidence="9">
    <location>
        <begin position="499"/>
        <end position="584"/>
    </location>
</feature>